<dbReference type="SMART" id="SM01130">
    <property type="entry name" value="DHDPS"/>
    <property type="match status" value="1"/>
</dbReference>
<keyword evidence="2" id="KW-0456">Lyase</keyword>
<evidence type="ECO:0000256" key="1">
    <source>
        <dbReference type="ARBA" id="ARBA00007592"/>
    </source>
</evidence>
<protein>
    <submittedName>
        <fullName evidence="3">Dihydrodipicolinate synthase family protein</fullName>
    </submittedName>
</protein>
<dbReference type="InterPro" id="IPR013785">
    <property type="entry name" value="Aldolase_TIM"/>
</dbReference>
<organism evidence="3 4">
    <name type="scientific">Breznakiella homolactica</name>
    <dbReference type="NCBI Taxonomy" id="2798577"/>
    <lineage>
        <taxon>Bacteria</taxon>
        <taxon>Pseudomonadati</taxon>
        <taxon>Spirochaetota</taxon>
        <taxon>Spirochaetia</taxon>
        <taxon>Spirochaetales</taxon>
        <taxon>Breznakiellaceae</taxon>
        <taxon>Breznakiella</taxon>
    </lineage>
</organism>
<dbReference type="KEGG" id="bhc:JFL75_19575"/>
<accession>A0A7T7XMS3</accession>
<dbReference type="Pfam" id="PF00701">
    <property type="entry name" value="DHDPS"/>
    <property type="match status" value="1"/>
</dbReference>
<dbReference type="InterPro" id="IPR002220">
    <property type="entry name" value="DapA-like"/>
</dbReference>
<dbReference type="Proteomes" id="UP000595917">
    <property type="component" value="Chromosome"/>
</dbReference>
<dbReference type="AlphaFoldDB" id="A0A7T7XMS3"/>
<dbReference type="CDD" id="cd00408">
    <property type="entry name" value="DHDPS-like"/>
    <property type="match status" value="1"/>
</dbReference>
<evidence type="ECO:0000256" key="2">
    <source>
        <dbReference type="ARBA" id="ARBA00023239"/>
    </source>
</evidence>
<dbReference type="EMBL" id="CP067089">
    <property type="protein sequence ID" value="QQO09103.1"/>
    <property type="molecule type" value="Genomic_DNA"/>
</dbReference>
<keyword evidence="4" id="KW-1185">Reference proteome</keyword>
<sequence length="345" mass="38930">MAVNFGNKYDRFYVALGLPIKEDCHTIDYEAFRSLVRYFLTDDFIGIGGGLIVNPEAGEIFTMTREEKRKIMAIAAEENNGKVPMFCGVINADPYYLGDEAKDAMAEGADGIFVMPPMGCLDVTTGWDVRGFPEVFTSNCGIIADAVGDVPFIIHGAGPRDPVYGLSYPPDTVDFILDHFPNIVGWKMMYNFRAIKDVGFHIREREKQGKPHVGLLQSSAHHFYEDYFYDLLDGSVSCFWNYSKEPNIELITALRAGNYGEAKKFWLEKGLYNLHNYVGRSHARLHTVFKVAAWLKGLYPTPYLRLPMILPLKSEIDDLRVLLTAAGQPVISEDRIMAVYNKLPR</sequence>
<comment type="similarity">
    <text evidence="1">Belongs to the DapA family.</text>
</comment>
<dbReference type="GO" id="GO:0008840">
    <property type="term" value="F:4-hydroxy-tetrahydrodipicolinate synthase activity"/>
    <property type="evidence" value="ECO:0007669"/>
    <property type="project" value="TreeGrafter"/>
</dbReference>
<evidence type="ECO:0000313" key="3">
    <source>
        <dbReference type="EMBL" id="QQO09103.1"/>
    </source>
</evidence>
<dbReference type="Gene3D" id="3.20.20.70">
    <property type="entry name" value="Aldolase class I"/>
    <property type="match status" value="1"/>
</dbReference>
<dbReference type="SUPFAM" id="SSF51569">
    <property type="entry name" value="Aldolase"/>
    <property type="match status" value="1"/>
</dbReference>
<gene>
    <name evidence="3" type="ORF">JFL75_19575</name>
</gene>
<reference evidence="3" key="1">
    <citation type="submission" date="2021-01" db="EMBL/GenBank/DDBJ databases">
        <title>Description of Breznakiella homolactica.</title>
        <authorList>
            <person name="Song Y."/>
            <person name="Brune A."/>
        </authorList>
    </citation>
    <scope>NUCLEOTIDE SEQUENCE</scope>
    <source>
        <strain evidence="3">RmG30</strain>
    </source>
</reference>
<dbReference type="RefSeq" id="WP_215626408.1">
    <property type="nucleotide sequence ID" value="NZ_CP067089.2"/>
</dbReference>
<evidence type="ECO:0000313" key="4">
    <source>
        <dbReference type="Proteomes" id="UP000595917"/>
    </source>
</evidence>
<dbReference type="PANTHER" id="PTHR12128:SF66">
    <property type="entry name" value="4-HYDROXY-2-OXOGLUTARATE ALDOLASE, MITOCHONDRIAL"/>
    <property type="match status" value="1"/>
</dbReference>
<proteinExistence type="inferred from homology"/>
<dbReference type="PANTHER" id="PTHR12128">
    <property type="entry name" value="DIHYDRODIPICOLINATE SYNTHASE"/>
    <property type="match status" value="1"/>
</dbReference>
<name>A0A7T7XMS3_9SPIR</name>